<dbReference type="SUPFAM" id="SSF46689">
    <property type="entry name" value="Homeodomain-like"/>
    <property type="match status" value="1"/>
</dbReference>
<accession>A0A1U7WXV0</accession>
<feature type="region of interest" description="Disordered" evidence="7">
    <location>
        <begin position="66"/>
        <end position="88"/>
    </location>
</feature>
<dbReference type="Gene3D" id="1.10.10.60">
    <property type="entry name" value="Homeodomain-like"/>
    <property type="match status" value="1"/>
</dbReference>
<dbReference type="GO" id="GO:0000976">
    <property type="term" value="F:transcription cis-regulatory region binding"/>
    <property type="evidence" value="ECO:0007669"/>
    <property type="project" value="UniProtKB-ARBA"/>
</dbReference>
<evidence type="ECO:0000256" key="7">
    <source>
        <dbReference type="SAM" id="MobiDB-lite"/>
    </source>
</evidence>
<dbReference type="PROSITE" id="PS51294">
    <property type="entry name" value="HTH_MYB"/>
    <property type="match status" value="1"/>
</dbReference>
<dbReference type="RefSeq" id="XP_009779065.1">
    <property type="nucleotide sequence ID" value="XM_009780763.1"/>
</dbReference>
<evidence type="ECO:0000313" key="10">
    <source>
        <dbReference type="RefSeq" id="XP_009779065.1"/>
    </source>
</evidence>
<sequence length="118" mass="13581">MEKIQGGQIQTHHIGTKEQLADQLTKSLCKSQHEWSKIAQYLPARTYNEIKNYWRTRVQKQARKLKTDSNSAAFQVSTHDSPSLDTSASSEDTRLIICFNTELNRYSALQDFTFNSII</sequence>
<feature type="compositionally biased region" description="Polar residues" evidence="7">
    <location>
        <begin position="68"/>
        <end position="88"/>
    </location>
</feature>
<evidence type="ECO:0000259" key="8">
    <source>
        <dbReference type="PROSITE" id="PS51294"/>
    </source>
</evidence>
<evidence type="ECO:0000256" key="4">
    <source>
        <dbReference type="ARBA" id="ARBA00023125"/>
    </source>
</evidence>
<gene>
    <name evidence="10" type="primary">LOC104228325</name>
</gene>
<dbReference type="GO" id="GO:0010597">
    <property type="term" value="P:green leaf volatile biosynthetic process"/>
    <property type="evidence" value="ECO:0007669"/>
    <property type="project" value="UniProtKB-ARBA"/>
</dbReference>
<dbReference type="PANTHER" id="PTHR45675">
    <property type="entry name" value="MYB TRANSCRIPTION FACTOR-RELATED-RELATED"/>
    <property type="match status" value="1"/>
</dbReference>
<reference evidence="10" key="2">
    <citation type="submission" date="2025-08" db="UniProtKB">
        <authorList>
            <consortium name="RefSeq"/>
        </authorList>
    </citation>
    <scope>IDENTIFICATION</scope>
    <source>
        <tissue evidence="10">Leaf</tissue>
    </source>
</reference>
<keyword evidence="6" id="KW-0539">Nucleus</keyword>
<reference evidence="9" key="1">
    <citation type="journal article" date="2013" name="Genome Biol.">
        <title>Reference genomes and transcriptomes of Nicotiana sylvestris and Nicotiana tomentosiformis.</title>
        <authorList>
            <person name="Sierro N."/>
            <person name="Battey J.N."/>
            <person name="Ouadi S."/>
            <person name="Bovet L."/>
            <person name="Goepfert S."/>
            <person name="Bakaher N."/>
            <person name="Peitsch M.C."/>
            <person name="Ivanov N.V."/>
        </authorList>
    </citation>
    <scope>NUCLEOTIDE SEQUENCE [LARGE SCALE GENOMIC DNA]</scope>
</reference>
<dbReference type="GO" id="GO:0005634">
    <property type="term" value="C:nucleus"/>
    <property type="evidence" value="ECO:0007669"/>
    <property type="project" value="UniProtKB-SubCell"/>
</dbReference>
<evidence type="ECO:0000256" key="3">
    <source>
        <dbReference type="ARBA" id="ARBA00023015"/>
    </source>
</evidence>
<protein>
    <submittedName>
        <fullName evidence="10">Transcription factor MYB21-like</fullName>
    </submittedName>
</protein>
<evidence type="ECO:0000256" key="2">
    <source>
        <dbReference type="ARBA" id="ARBA00022737"/>
    </source>
</evidence>
<keyword evidence="5" id="KW-0804">Transcription</keyword>
<proteinExistence type="predicted"/>
<feature type="domain" description="HTH myb-type" evidence="8">
    <location>
        <begin position="35"/>
        <end position="62"/>
    </location>
</feature>
<dbReference type="InterPro" id="IPR017930">
    <property type="entry name" value="Myb_dom"/>
</dbReference>
<name>A0A1U7WXV0_NICSY</name>
<dbReference type="AlphaFoldDB" id="A0A1U7WXV0"/>
<evidence type="ECO:0000256" key="5">
    <source>
        <dbReference type="ARBA" id="ARBA00023163"/>
    </source>
</evidence>
<dbReference type="STRING" id="4096.A0A1U7WXV0"/>
<dbReference type="PANTHER" id="PTHR45675:SF117">
    <property type="entry name" value="MYB-RELATED PROTEIN MYBAS2-LIKE"/>
    <property type="match status" value="1"/>
</dbReference>
<dbReference type="CDD" id="cd00167">
    <property type="entry name" value="SANT"/>
    <property type="match status" value="1"/>
</dbReference>
<comment type="subcellular location">
    <subcellularLocation>
        <location evidence="1">Nucleus</location>
    </subcellularLocation>
</comment>
<keyword evidence="9" id="KW-1185">Reference proteome</keyword>
<dbReference type="GO" id="GO:0003700">
    <property type="term" value="F:DNA-binding transcription factor activity"/>
    <property type="evidence" value="ECO:0007669"/>
    <property type="project" value="InterPro"/>
</dbReference>
<dbReference type="InterPro" id="IPR044676">
    <property type="entry name" value="EOBI/EOBII-like_plant"/>
</dbReference>
<dbReference type="Pfam" id="PF00249">
    <property type="entry name" value="Myb_DNA-binding"/>
    <property type="match status" value="1"/>
</dbReference>
<evidence type="ECO:0000256" key="1">
    <source>
        <dbReference type="ARBA" id="ARBA00004123"/>
    </source>
</evidence>
<dbReference type="Proteomes" id="UP000189701">
    <property type="component" value="Unplaced"/>
</dbReference>
<dbReference type="InterPro" id="IPR001005">
    <property type="entry name" value="SANT/Myb"/>
</dbReference>
<organism evidence="9 10">
    <name type="scientific">Nicotiana sylvestris</name>
    <name type="common">Wood tobacco</name>
    <name type="synonym">South American tobacco</name>
    <dbReference type="NCBI Taxonomy" id="4096"/>
    <lineage>
        <taxon>Eukaryota</taxon>
        <taxon>Viridiplantae</taxon>
        <taxon>Streptophyta</taxon>
        <taxon>Embryophyta</taxon>
        <taxon>Tracheophyta</taxon>
        <taxon>Spermatophyta</taxon>
        <taxon>Magnoliopsida</taxon>
        <taxon>eudicotyledons</taxon>
        <taxon>Gunneridae</taxon>
        <taxon>Pentapetalae</taxon>
        <taxon>asterids</taxon>
        <taxon>lamiids</taxon>
        <taxon>Solanales</taxon>
        <taxon>Solanaceae</taxon>
        <taxon>Nicotianoideae</taxon>
        <taxon>Nicotianeae</taxon>
        <taxon>Nicotiana</taxon>
    </lineage>
</organism>
<dbReference type="InterPro" id="IPR009057">
    <property type="entry name" value="Homeodomain-like_sf"/>
</dbReference>
<keyword evidence="4" id="KW-0238">DNA-binding</keyword>
<evidence type="ECO:0000256" key="6">
    <source>
        <dbReference type="ARBA" id="ARBA00023242"/>
    </source>
</evidence>
<keyword evidence="2" id="KW-0677">Repeat</keyword>
<keyword evidence="3" id="KW-0805">Transcription regulation</keyword>
<evidence type="ECO:0000313" key="9">
    <source>
        <dbReference type="Proteomes" id="UP000189701"/>
    </source>
</evidence>
<dbReference type="eggNOG" id="KOG0048">
    <property type="taxonomic scope" value="Eukaryota"/>
</dbReference>